<dbReference type="AlphaFoldDB" id="A0A378XZ85"/>
<dbReference type="Pfam" id="PF15599">
    <property type="entry name" value="Imm63"/>
    <property type="match status" value="1"/>
</dbReference>
<reference evidence="2 3" key="1">
    <citation type="submission" date="2018-06" db="EMBL/GenBank/DDBJ databases">
        <authorList>
            <consortium name="Pathogen Informatics"/>
            <person name="Doyle S."/>
        </authorList>
    </citation>
    <scope>NUCLEOTIDE SEQUENCE [LARGE SCALE GENOMIC DNA]</scope>
    <source>
        <strain evidence="2 3">NCTC10343</strain>
    </source>
</reference>
<proteinExistence type="predicted"/>
<dbReference type="EMBL" id="UGSC01000001">
    <property type="protein sequence ID" value="SUA69611.1"/>
    <property type="molecule type" value="Genomic_DNA"/>
</dbReference>
<dbReference type="Proteomes" id="UP000254400">
    <property type="component" value="Unassembled WGS sequence"/>
</dbReference>
<evidence type="ECO:0000259" key="1">
    <source>
        <dbReference type="Pfam" id="PF15599"/>
    </source>
</evidence>
<dbReference type="GeneID" id="93345870"/>
<dbReference type="RefSeq" id="WP_017428528.1">
    <property type="nucleotide sequence ID" value="NZ_CP036496.1"/>
</dbReference>
<protein>
    <recommendedName>
        <fullName evidence="1">Immunity protein 63 domain-containing protein</fullName>
    </recommendedName>
</protein>
<feature type="domain" description="Immunity protein 63" evidence="1">
    <location>
        <begin position="53"/>
        <end position="122"/>
    </location>
</feature>
<evidence type="ECO:0000313" key="3">
    <source>
        <dbReference type="Proteomes" id="UP000254400"/>
    </source>
</evidence>
<name>A0A378XZ85_PAEPO</name>
<evidence type="ECO:0000313" key="2">
    <source>
        <dbReference type="EMBL" id="SUA69611.1"/>
    </source>
</evidence>
<organism evidence="2 3">
    <name type="scientific">Paenibacillus polymyxa</name>
    <name type="common">Bacillus polymyxa</name>
    <dbReference type="NCBI Taxonomy" id="1406"/>
    <lineage>
        <taxon>Bacteria</taxon>
        <taxon>Bacillati</taxon>
        <taxon>Bacillota</taxon>
        <taxon>Bacilli</taxon>
        <taxon>Bacillales</taxon>
        <taxon>Paenibacillaceae</taxon>
        <taxon>Paenibacillus</taxon>
    </lineage>
</organism>
<sequence>MRKIYNEQEIIEMTVKLLEQTSMYEEQYEQYVSRPFRTGFYDDLSPHVKVGKQGYTLQMYERGVQMLNKLTKDVEDVMYWIIEDTIHIIAHLNLLRKYKVDNRNTHLKYTKEIMKELTTEINKAFYEIGGIYQEWHEANRRATLENPLK</sequence>
<gene>
    <name evidence="2" type="ORF">NCTC10343_02473</name>
</gene>
<accession>A0A378XZ85</accession>
<dbReference type="InterPro" id="IPR028952">
    <property type="entry name" value="Imm63"/>
</dbReference>